<comment type="caution">
    <text evidence="2">The sequence shown here is derived from an EMBL/GenBank/DDBJ whole genome shotgun (WGS) entry which is preliminary data.</text>
</comment>
<evidence type="ECO:0000313" key="2">
    <source>
        <dbReference type="EMBL" id="MCP3420571.1"/>
    </source>
</evidence>
<name>A0ABT1KS55_9ACTN</name>
<accession>A0ABT1KS55</accession>
<sequence length="289" mass="30599">MTLRPITLTITGKVSYEDEISVAQAARIIAFLNADEGGADLGADLAGDHGAGLDDSPRTDSNKSANKVGSAREALDLSGAKTNAEKIVALGEYVLQDGGETFKVEDVKAQFRRARETAPANFSRDMTTAVQAGWLAQGDGDEYYVTNKIQGIFDGGFEFPKAASNGGGRSRGAAKGTAKAKAKPEVFADLDDFPTRMDGIAAYPKMKSDRDRLLWALHFAKSHGIRGLANKDLSWLTDHLGAGVPSGNVGGAFRSGKSAGYMNRSTVDQTIRITEDGEDYLKTIASAAS</sequence>
<feature type="region of interest" description="Disordered" evidence="1">
    <location>
        <begin position="50"/>
        <end position="71"/>
    </location>
</feature>
<feature type="compositionally biased region" description="Basic and acidic residues" evidence="1">
    <location>
        <begin position="51"/>
        <end position="61"/>
    </location>
</feature>
<dbReference type="EMBL" id="JANARS010000001">
    <property type="protein sequence ID" value="MCP3420571.1"/>
    <property type="molecule type" value="Genomic_DNA"/>
</dbReference>
<evidence type="ECO:0000256" key="1">
    <source>
        <dbReference type="SAM" id="MobiDB-lite"/>
    </source>
</evidence>
<organism evidence="2 3">
    <name type="scientific">Nocardioides pinisoli</name>
    <dbReference type="NCBI Taxonomy" id="2950279"/>
    <lineage>
        <taxon>Bacteria</taxon>
        <taxon>Bacillati</taxon>
        <taxon>Actinomycetota</taxon>
        <taxon>Actinomycetes</taxon>
        <taxon>Propionibacteriales</taxon>
        <taxon>Nocardioidaceae</taxon>
        <taxon>Nocardioides</taxon>
    </lineage>
</organism>
<reference evidence="2 3" key="1">
    <citation type="submission" date="2022-06" db="EMBL/GenBank/DDBJ databases">
        <authorList>
            <person name="So Y."/>
        </authorList>
    </citation>
    <scope>NUCLEOTIDE SEQUENCE [LARGE SCALE GENOMIC DNA]</scope>
    <source>
        <strain evidence="2 3">STR3</strain>
    </source>
</reference>
<dbReference type="RefSeq" id="WP_254179800.1">
    <property type="nucleotide sequence ID" value="NZ_JANARS010000001.1"/>
</dbReference>
<proteinExistence type="predicted"/>
<dbReference type="Proteomes" id="UP001204524">
    <property type="component" value="Unassembled WGS sequence"/>
</dbReference>
<protein>
    <submittedName>
        <fullName evidence="2">Uncharacterized protein</fullName>
    </submittedName>
</protein>
<gene>
    <name evidence="2" type="ORF">NCI01_02055</name>
</gene>
<evidence type="ECO:0000313" key="3">
    <source>
        <dbReference type="Proteomes" id="UP001204524"/>
    </source>
</evidence>
<keyword evidence="3" id="KW-1185">Reference proteome</keyword>